<gene>
    <name evidence="3" type="ORF">PoB_002997400</name>
</gene>
<protein>
    <submittedName>
        <fullName evidence="3">Cathepsin-l</fullName>
    </submittedName>
</protein>
<sequence length="152" mass="17219">MASPQQGDLKLSGPSPGQGAGGGARTRDRKVPADLRADSLAIVPDKTYEDKAEEGDRFAIFMRSVKFIEHHNWKYHNQLSSFYLDINHFSDLSDEEFNKMNGLKMDPRTAEPKCPEYHPKTTQVPEQVDWREKGYVTPVKDQVGNWTILGLV</sequence>
<dbReference type="Pfam" id="PF08246">
    <property type="entry name" value="Inhibitor_I29"/>
    <property type="match status" value="1"/>
</dbReference>
<evidence type="ECO:0000313" key="4">
    <source>
        <dbReference type="Proteomes" id="UP000735302"/>
    </source>
</evidence>
<dbReference type="EMBL" id="BLXT01003727">
    <property type="protein sequence ID" value="GFO03469.1"/>
    <property type="molecule type" value="Genomic_DNA"/>
</dbReference>
<name>A0AAV4A720_9GAST</name>
<keyword evidence="4" id="KW-1185">Reference proteome</keyword>
<dbReference type="Proteomes" id="UP000735302">
    <property type="component" value="Unassembled WGS sequence"/>
</dbReference>
<evidence type="ECO:0000259" key="2">
    <source>
        <dbReference type="SMART" id="SM00848"/>
    </source>
</evidence>
<organism evidence="3 4">
    <name type="scientific">Plakobranchus ocellatus</name>
    <dbReference type="NCBI Taxonomy" id="259542"/>
    <lineage>
        <taxon>Eukaryota</taxon>
        <taxon>Metazoa</taxon>
        <taxon>Spiralia</taxon>
        <taxon>Lophotrochozoa</taxon>
        <taxon>Mollusca</taxon>
        <taxon>Gastropoda</taxon>
        <taxon>Heterobranchia</taxon>
        <taxon>Euthyneura</taxon>
        <taxon>Panpulmonata</taxon>
        <taxon>Sacoglossa</taxon>
        <taxon>Placobranchoidea</taxon>
        <taxon>Plakobranchidae</taxon>
        <taxon>Plakobranchus</taxon>
    </lineage>
</organism>
<feature type="compositionally biased region" description="Basic and acidic residues" evidence="1">
    <location>
        <begin position="25"/>
        <end position="37"/>
    </location>
</feature>
<comment type="caution">
    <text evidence="3">The sequence shown here is derived from an EMBL/GenBank/DDBJ whole genome shotgun (WGS) entry which is preliminary data.</text>
</comment>
<dbReference type="InterPro" id="IPR013201">
    <property type="entry name" value="Prot_inhib_I29"/>
</dbReference>
<dbReference type="SMART" id="SM00848">
    <property type="entry name" value="Inhibitor_I29"/>
    <property type="match status" value="1"/>
</dbReference>
<dbReference type="InterPro" id="IPR038765">
    <property type="entry name" value="Papain-like_cys_pep_sf"/>
</dbReference>
<evidence type="ECO:0000313" key="3">
    <source>
        <dbReference type="EMBL" id="GFO03469.1"/>
    </source>
</evidence>
<accession>A0AAV4A720</accession>
<dbReference type="SUPFAM" id="SSF54001">
    <property type="entry name" value="Cysteine proteinases"/>
    <property type="match status" value="1"/>
</dbReference>
<proteinExistence type="predicted"/>
<reference evidence="3 4" key="1">
    <citation type="journal article" date="2021" name="Elife">
        <title>Chloroplast acquisition without the gene transfer in kleptoplastic sea slugs, Plakobranchus ocellatus.</title>
        <authorList>
            <person name="Maeda T."/>
            <person name="Takahashi S."/>
            <person name="Yoshida T."/>
            <person name="Shimamura S."/>
            <person name="Takaki Y."/>
            <person name="Nagai Y."/>
            <person name="Toyoda A."/>
            <person name="Suzuki Y."/>
            <person name="Arimoto A."/>
            <person name="Ishii H."/>
            <person name="Satoh N."/>
            <person name="Nishiyama T."/>
            <person name="Hasebe M."/>
            <person name="Maruyama T."/>
            <person name="Minagawa J."/>
            <person name="Obokata J."/>
            <person name="Shigenobu S."/>
        </authorList>
    </citation>
    <scope>NUCLEOTIDE SEQUENCE [LARGE SCALE GENOMIC DNA]</scope>
</reference>
<dbReference type="Gene3D" id="3.90.70.10">
    <property type="entry name" value="Cysteine proteinases"/>
    <property type="match status" value="1"/>
</dbReference>
<evidence type="ECO:0000256" key="1">
    <source>
        <dbReference type="SAM" id="MobiDB-lite"/>
    </source>
</evidence>
<feature type="region of interest" description="Disordered" evidence="1">
    <location>
        <begin position="1"/>
        <end position="37"/>
    </location>
</feature>
<dbReference type="AlphaFoldDB" id="A0AAV4A720"/>
<feature type="domain" description="Cathepsin propeptide inhibitor" evidence="2">
    <location>
        <begin position="45"/>
        <end position="97"/>
    </location>
</feature>